<organism evidence="1 2">
    <name type="scientific">Nocardia vermiculata</name>
    <dbReference type="NCBI Taxonomy" id="257274"/>
    <lineage>
        <taxon>Bacteria</taxon>
        <taxon>Bacillati</taxon>
        <taxon>Actinomycetota</taxon>
        <taxon>Actinomycetes</taxon>
        <taxon>Mycobacteriales</taxon>
        <taxon>Nocardiaceae</taxon>
        <taxon>Nocardia</taxon>
    </lineage>
</organism>
<reference evidence="1 2" key="1">
    <citation type="submission" date="2020-04" db="EMBL/GenBank/DDBJ databases">
        <title>MicrobeNet Type strains.</title>
        <authorList>
            <person name="Nicholson A.C."/>
        </authorList>
    </citation>
    <scope>NUCLEOTIDE SEQUENCE [LARGE SCALE GENOMIC DNA]</scope>
    <source>
        <strain evidence="1 2">JCM 12354</strain>
    </source>
</reference>
<protein>
    <submittedName>
        <fullName evidence="1">Uncharacterized protein</fullName>
    </submittedName>
</protein>
<accession>A0A846XPJ7</accession>
<dbReference type="EMBL" id="JAAXOP010000001">
    <property type="protein sequence ID" value="NKY48936.1"/>
    <property type="molecule type" value="Genomic_DNA"/>
</dbReference>
<keyword evidence="2" id="KW-1185">Reference proteome</keyword>
<gene>
    <name evidence="1" type="ORF">HGA08_01765</name>
</gene>
<dbReference type="AlphaFoldDB" id="A0A846XPJ7"/>
<evidence type="ECO:0000313" key="2">
    <source>
        <dbReference type="Proteomes" id="UP000565711"/>
    </source>
</evidence>
<name>A0A846XPJ7_9NOCA</name>
<comment type="caution">
    <text evidence="1">The sequence shown here is derived from an EMBL/GenBank/DDBJ whole genome shotgun (WGS) entry which is preliminary data.</text>
</comment>
<evidence type="ECO:0000313" key="1">
    <source>
        <dbReference type="EMBL" id="NKY48936.1"/>
    </source>
</evidence>
<sequence length="54" mass="6312">MSETARRRPASVRRRPWYLDLEEAARRGAHGNAGMGYFDCDCDICHRRFRPMAV</sequence>
<proteinExistence type="predicted"/>
<dbReference type="RefSeq" id="WP_157102737.1">
    <property type="nucleotide sequence ID" value="NZ_JAAXOP010000001.1"/>
</dbReference>
<dbReference type="Proteomes" id="UP000565711">
    <property type="component" value="Unassembled WGS sequence"/>
</dbReference>